<reference evidence="3" key="1">
    <citation type="journal article" date="2017" name="Nat. Ecol. Evol.">
        <title>Genome expansion and lineage-specific genetic innovations in the forest pathogenic fungi Armillaria.</title>
        <authorList>
            <person name="Sipos G."/>
            <person name="Prasanna A.N."/>
            <person name="Walter M.C."/>
            <person name="O'Connor E."/>
            <person name="Balint B."/>
            <person name="Krizsan K."/>
            <person name="Kiss B."/>
            <person name="Hess J."/>
            <person name="Varga T."/>
            <person name="Slot J."/>
            <person name="Riley R."/>
            <person name="Boka B."/>
            <person name="Rigling D."/>
            <person name="Barry K."/>
            <person name="Lee J."/>
            <person name="Mihaltcheva S."/>
            <person name="LaButti K."/>
            <person name="Lipzen A."/>
            <person name="Waldron R."/>
            <person name="Moloney N.M."/>
            <person name="Sperisen C."/>
            <person name="Kredics L."/>
            <person name="Vagvoelgyi C."/>
            <person name="Patrignani A."/>
            <person name="Fitzpatrick D."/>
            <person name="Nagy I."/>
            <person name="Doyle S."/>
            <person name="Anderson J.B."/>
            <person name="Grigoriev I.V."/>
            <person name="Gueldener U."/>
            <person name="Muensterkoetter M."/>
            <person name="Nagy L.G."/>
        </authorList>
    </citation>
    <scope>NUCLEOTIDE SEQUENCE [LARGE SCALE GENOMIC DNA]</scope>
    <source>
        <strain evidence="3">C18/9</strain>
    </source>
</reference>
<dbReference type="OrthoDB" id="3066203at2759"/>
<name>A0A284RVL2_ARMOS</name>
<feature type="compositionally biased region" description="Polar residues" evidence="1">
    <location>
        <begin position="101"/>
        <end position="116"/>
    </location>
</feature>
<dbReference type="PANTHER" id="PTHR15503">
    <property type="entry name" value="LDOC1 RELATED"/>
    <property type="match status" value="1"/>
</dbReference>
<dbReference type="InterPro" id="IPR021109">
    <property type="entry name" value="Peptidase_aspartic_dom_sf"/>
</dbReference>
<evidence type="ECO:0000313" key="2">
    <source>
        <dbReference type="EMBL" id="SJL12794.1"/>
    </source>
</evidence>
<dbReference type="EMBL" id="FUEG01000018">
    <property type="protein sequence ID" value="SJL12794.1"/>
    <property type="molecule type" value="Genomic_DNA"/>
</dbReference>
<dbReference type="AlphaFoldDB" id="A0A284RVL2"/>
<feature type="region of interest" description="Disordered" evidence="1">
    <location>
        <begin position="68"/>
        <end position="126"/>
    </location>
</feature>
<keyword evidence="3" id="KW-1185">Reference proteome</keyword>
<dbReference type="Proteomes" id="UP000219338">
    <property type="component" value="Unassembled WGS sequence"/>
</dbReference>
<dbReference type="Pfam" id="PF08284">
    <property type="entry name" value="RVP_2"/>
    <property type="match status" value="1"/>
</dbReference>
<dbReference type="PANTHER" id="PTHR15503:SF22">
    <property type="entry name" value="TRANSPOSON TY3-I GAG POLYPROTEIN"/>
    <property type="match status" value="1"/>
</dbReference>
<proteinExistence type="predicted"/>
<dbReference type="SUPFAM" id="SSF50630">
    <property type="entry name" value="Acid proteases"/>
    <property type="match status" value="1"/>
</dbReference>
<sequence length="343" mass="38523">MKYMVQFNQYTFQVSYRDNSLCHAFYCGLCTHIKDDMAHHRKSNNLRDMHFLAQELDARYWTQRTKISHENQDNKASSSYSNNPKSKGSSSNSNSLASRSTPKSLNFTSSGSTSTPKPYADKLGKDGHLTQEEKDCRKKNNICMFCRSKHKTDNCNKRDQDYVDCNRTLEVVTLNTAALSNHSLTVSFSSEVGSGIESNGSPIITILCFLTLVDSGSSHCFVDSKYVEDHNLPTKPIPPVQLQLLDGSTRSHISQSITLPICFPSGDILFVDFYITHLDSSCNIVLGYNWLSHYNLLIDWVKHSITFCSPLLDASLPASASVVTHLESIHMCNFAKCINTYIL</sequence>
<accession>A0A284RVL2</accession>
<dbReference type="InterPro" id="IPR032567">
    <property type="entry name" value="RTL1-rel"/>
</dbReference>
<dbReference type="CDD" id="cd00303">
    <property type="entry name" value="retropepsin_like"/>
    <property type="match status" value="1"/>
</dbReference>
<gene>
    <name evidence="2" type="ORF">ARMOST_16225</name>
</gene>
<evidence type="ECO:0000313" key="3">
    <source>
        <dbReference type="Proteomes" id="UP000219338"/>
    </source>
</evidence>
<feature type="compositionally biased region" description="Low complexity" evidence="1">
    <location>
        <begin position="74"/>
        <end position="100"/>
    </location>
</feature>
<dbReference type="Gene3D" id="2.40.70.10">
    <property type="entry name" value="Acid Proteases"/>
    <property type="match status" value="1"/>
</dbReference>
<evidence type="ECO:0008006" key="4">
    <source>
        <dbReference type="Google" id="ProtNLM"/>
    </source>
</evidence>
<organism evidence="2 3">
    <name type="scientific">Armillaria ostoyae</name>
    <name type="common">Armillaria root rot fungus</name>
    <dbReference type="NCBI Taxonomy" id="47428"/>
    <lineage>
        <taxon>Eukaryota</taxon>
        <taxon>Fungi</taxon>
        <taxon>Dikarya</taxon>
        <taxon>Basidiomycota</taxon>
        <taxon>Agaricomycotina</taxon>
        <taxon>Agaricomycetes</taxon>
        <taxon>Agaricomycetidae</taxon>
        <taxon>Agaricales</taxon>
        <taxon>Marasmiineae</taxon>
        <taxon>Physalacriaceae</taxon>
        <taxon>Armillaria</taxon>
    </lineage>
</organism>
<protein>
    <recommendedName>
        <fullName evidence="4">Peptidase A2 domain-containing protein</fullName>
    </recommendedName>
</protein>
<evidence type="ECO:0000256" key="1">
    <source>
        <dbReference type="SAM" id="MobiDB-lite"/>
    </source>
</evidence>
<dbReference type="STRING" id="47428.A0A284RVL2"/>